<dbReference type="PRINTS" id="PR00313">
    <property type="entry name" value="CABNDNGRPT"/>
</dbReference>
<dbReference type="InterPro" id="IPR018511">
    <property type="entry name" value="Hemolysin-typ_Ca-bd_CS"/>
</dbReference>
<organism evidence="10 11">
    <name type="scientific">Roseobacter fucihabitans</name>
    <dbReference type="NCBI Taxonomy" id="1537242"/>
    <lineage>
        <taxon>Bacteria</taxon>
        <taxon>Pseudomonadati</taxon>
        <taxon>Pseudomonadota</taxon>
        <taxon>Alphaproteobacteria</taxon>
        <taxon>Rhodobacterales</taxon>
        <taxon>Roseobacteraceae</taxon>
        <taxon>Roseobacter</taxon>
    </lineage>
</organism>
<sequence>MAIITGTENDDQFANQLVGTNGNDEYLALGGDDFLIPSLGSDILNGGAGFDVAIYDASPLTNGIVINNTSLAIGSVLAFSVNKGSGQIDTLIDMENFHGTNFSDAIYVGGLGGTYTFDRAGNDFVRASQDPAATTGHTFVAGSGNDTYIGTVRDDDLVIYTDNGFDGAGPIFRGVDVNLATGTAVDGWGDIDSLTGIENVDGTALNDIIRGDGNNNFFIGLAGNDTLEGAGGDDGLLGGDGNDTLRGGDGNDNLRGGRGNDILDGGNEPAQFSGGDRASYSREHQDGGTQGIDASLITGTVIDTFGDTDTLINIEEIQGSIFNDLIVGAGGSDQLRGEGGNDTVTGNAGNDDLSGGSGNDTISGGAGDDFIEAGSGTDTISGGVGGFDELSYVFDTFFDGISTGVSVTFTNETDGTAIDFNGDTDSFTGIESVRGTNNADTFVGSIGTQSFRGFGGDDSFDGGAGDNDRIDYSRAHADLGAFQGVTVDMVAGTAIDAYGDNDTFVNIERIRGSDFADAITGNSDRNDLQGRDGDDVIDSFGGSNNYLEGGDGDDTLLARGQNDFVNGGNGDDTISLFENESGANPGFGSDTIAGAANGYFFLEYGGVSDSLTIDILLGTTVFSGGDIDAFTNIRNIGGGDGDDILLGDNSSEFQEFFSSRGNDTIDGRGGNRDRLIYDNRDETAVTVNFLTGTATGSFAGTDSFSNIESVRGTSGADTFIGGTQAYTEYQGLDGIDTYVGGTGQDRLSFTFDNNRGGTGAISVDLLAQTATDGFGNLETFTGIEQVIANDTNDTLFGDNNANILIGLGGDDFIDGRGGNNQIFGGDGNDTLRSSGASEIFGENGNDTIFAGLGTSETLDGGTGIDTLNTTLFNGSYVVDLATGLTNFAGELFTNFENITAGNGNDQLFGFEVDNIMIGGGGNDRILAFRGNDTIEGGLGDDTLNGGEGNDNISGGDGADLVFGQDGNDVISGGDGNDQLFGEAGNDNISGGLGDDTIGAADGSDTINAGGGNDTAFGGEGNDTVRGGTGNDRLFGSGGSDFIDGEDGNDELFGETGSDTLLGGAGDDDMNGGGGNDFMNGESGNDRMFGGSNEDTMFGGTGNDLLNGQTQDDDLFGQSGNDQLFGGDGFDLLDGGSGNDVLFGGNQGDTLVGGLGVDTLNGGSGFDTFDFNSVAESAFGSADTIAGFDGAGGFGGDIIDVSSIDANTGIAGNQAFTFLGAVSSAVGLGFGAGALWVQEFGGQTRLYANVNNDAIIDLEVRINDGAGTTAFDYTASDFFA</sequence>
<dbReference type="EMBL" id="CP143423">
    <property type="protein sequence ID" value="WVX51013.1"/>
    <property type="molecule type" value="Genomic_DNA"/>
</dbReference>
<name>A0ABZ2BZ32_9RHOB</name>
<evidence type="ECO:0008006" key="12">
    <source>
        <dbReference type="Google" id="ProtNLM"/>
    </source>
</evidence>
<gene>
    <name evidence="10" type="ORF">ROLI_041140</name>
</gene>
<keyword evidence="3" id="KW-0964">Secreted</keyword>
<keyword evidence="6" id="KW-0843">Virulence</keyword>
<dbReference type="Pfam" id="PF00353">
    <property type="entry name" value="HemolysinCabind"/>
    <property type="match status" value="16"/>
</dbReference>
<dbReference type="PANTHER" id="PTHR38340:SF1">
    <property type="entry name" value="S-LAYER PROTEIN"/>
    <property type="match status" value="1"/>
</dbReference>
<dbReference type="InterPro" id="IPR001343">
    <property type="entry name" value="Hemolysn_Ca-bd"/>
</dbReference>
<evidence type="ECO:0000256" key="9">
    <source>
        <dbReference type="SAM" id="Phobius"/>
    </source>
</evidence>
<feature type="region of interest" description="Disordered" evidence="8">
    <location>
        <begin position="233"/>
        <end position="292"/>
    </location>
</feature>
<accession>A0ABZ2BZ32</accession>
<evidence type="ECO:0000313" key="11">
    <source>
        <dbReference type="Proteomes" id="UP001318682"/>
    </source>
</evidence>
<evidence type="ECO:0000256" key="5">
    <source>
        <dbReference type="ARBA" id="ARBA00022737"/>
    </source>
</evidence>
<evidence type="ECO:0000256" key="4">
    <source>
        <dbReference type="ARBA" id="ARBA00022656"/>
    </source>
</evidence>
<dbReference type="PRINTS" id="PR01488">
    <property type="entry name" value="RTXTOXINA"/>
</dbReference>
<keyword evidence="9" id="KW-0812">Transmembrane</keyword>
<evidence type="ECO:0000256" key="1">
    <source>
        <dbReference type="ARBA" id="ARBA00004370"/>
    </source>
</evidence>
<dbReference type="SUPFAM" id="SSF51120">
    <property type="entry name" value="beta-Roll"/>
    <property type="match status" value="8"/>
</dbReference>
<keyword evidence="7 9" id="KW-0472">Membrane</keyword>
<reference evidence="11" key="1">
    <citation type="submission" date="2024-01" db="EMBL/GenBank/DDBJ databases">
        <title>Roseobacter fucihabitans sp. nov., isolated from the brown alga Fucus spiralis.</title>
        <authorList>
            <person name="Hahnke S."/>
            <person name="Berger M."/>
            <person name="Schlingloff A."/>
            <person name="Athale I."/>
            <person name="Neumann-Schaal M."/>
            <person name="Adenaya A."/>
            <person name="Poehlein A."/>
            <person name="Daniel R."/>
            <person name="Pertersen J."/>
            <person name="Brinkhoff T."/>
        </authorList>
    </citation>
    <scope>NUCLEOTIDE SEQUENCE [LARGE SCALE GENOMIC DNA]</scope>
    <source>
        <strain evidence="11">B14</strain>
    </source>
</reference>
<protein>
    <recommendedName>
        <fullName evidence="12">Calcium-binding protein</fullName>
    </recommendedName>
</protein>
<feature type="transmembrane region" description="Helical" evidence="9">
    <location>
        <begin position="1214"/>
        <end position="1236"/>
    </location>
</feature>
<evidence type="ECO:0000256" key="6">
    <source>
        <dbReference type="ARBA" id="ARBA00023026"/>
    </source>
</evidence>
<keyword evidence="9" id="KW-1133">Transmembrane helix</keyword>
<dbReference type="Proteomes" id="UP001318682">
    <property type="component" value="Chromosome"/>
</dbReference>
<dbReference type="InterPro" id="IPR011049">
    <property type="entry name" value="Serralysin-like_metalloprot_C"/>
</dbReference>
<evidence type="ECO:0000256" key="8">
    <source>
        <dbReference type="SAM" id="MobiDB-lite"/>
    </source>
</evidence>
<keyword evidence="4" id="KW-0800">Toxin</keyword>
<evidence type="ECO:0000256" key="3">
    <source>
        <dbReference type="ARBA" id="ARBA00022525"/>
    </source>
</evidence>
<dbReference type="PROSITE" id="PS00330">
    <property type="entry name" value="HEMOLYSIN_CALCIUM"/>
    <property type="match status" value="12"/>
</dbReference>
<dbReference type="InterPro" id="IPR050557">
    <property type="entry name" value="RTX_toxin/Mannuronan_C5-epim"/>
</dbReference>
<evidence type="ECO:0000256" key="7">
    <source>
        <dbReference type="ARBA" id="ARBA00023136"/>
    </source>
</evidence>
<feature type="region of interest" description="Disordered" evidence="8">
    <location>
        <begin position="333"/>
        <end position="368"/>
    </location>
</feature>
<dbReference type="RefSeq" id="WP_187430122.1">
    <property type="nucleotide sequence ID" value="NZ_CP143423.1"/>
</dbReference>
<dbReference type="InterPro" id="IPR003995">
    <property type="entry name" value="RTX_toxin_determinant-A"/>
</dbReference>
<feature type="region of interest" description="Disordered" evidence="8">
    <location>
        <begin position="937"/>
        <end position="1065"/>
    </location>
</feature>
<dbReference type="Gene3D" id="2.150.10.10">
    <property type="entry name" value="Serralysin-like metalloprotease, C-terminal"/>
    <property type="match status" value="8"/>
</dbReference>
<proteinExistence type="predicted"/>
<evidence type="ECO:0000313" key="10">
    <source>
        <dbReference type="EMBL" id="WVX51013.1"/>
    </source>
</evidence>
<evidence type="ECO:0000256" key="2">
    <source>
        <dbReference type="ARBA" id="ARBA00004613"/>
    </source>
</evidence>
<feature type="compositionally biased region" description="Gly residues" evidence="8">
    <location>
        <begin position="1008"/>
        <end position="1020"/>
    </location>
</feature>
<comment type="subcellular location">
    <subcellularLocation>
        <location evidence="1">Membrane</location>
    </subcellularLocation>
    <subcellularLocation>
        <location evidence="2">Secreted</location>
    </subcellularLocation>
</comment>
<keyword evidence="5" id="KW-0677">Repeat</keyword>
<keyword evidence="11" id="KW-1185">Reference proteome</keyword>
<feature type="compositionally biased region" description="Acidic residues" evidence="8">
    <location>
        <begin position="1042"/>
        <end position="1052"/>
    </location>
</feature>
<dbReference type="PANTHER" id="PTHR38340">
    <property type="entry name" value="S-LAYER PROTEIN"/>
    <property type="match status" value="1"/>
</dbReference>